<feature type="domain" description="Aminotransferase class V" evidence="2">
    <location>
        <begin position="121"/>
        <end position="410"/>
    </location>
</feature>
<reference evidence="3" key="1">
    <citation type="submission" date="2016-07" db="EMBL/GenBank/DDBJ databases">
        <title>Comparative genomics of the Campylobacter concisus group.</title>
        <authorList>
            <person name="Miller W.G."/>
            <person name="Yee E."/>
            <person name="Chapman M.H."/>
            <person name="Huynh S."/>
            <person name="Bono J.L."/>
            <person name="On S.L.W."/>
            <person name="StLeger J."/>
            <person name="Foster G."/>
            <person name="Parker C.T."/>
        </authorList>
    </citation>
    <scope>NUCLEOTIDE SEQUENCE</scope>
    <source>
        <strain evidence="3">525.92</strain>
    </source>
</reference>
<dbReference type="OrthoDB" id="9804366at2"/>
<protein>
    <submittedName>
        <fullName evidence="3">Cysteine sulfinate desulfinase</fullName>
        <ecNumber evidence="3">3.13.1.-</ecNumber>
    </submittedName>
</protein>
<dbReference type="Proteomes" id="UP000006380">
    <property type="component" value="Chromosome"/>
</dbReference>
<dbReference type="AlphaFoldDB" id="A7GXD1"/>
<dbReference type="InterPro" id="IPR000192">
    <property type="entry name" value="Aminotrans_V_dom"/>
</dbReference>
<dbReference type="KEGG" id="ccv:CCV52592_0499"/>
<dbReference type="PANTHER" id="PTHR43586">
    <property type="entry name" value="CYSTEINE DESULFURASE"/>
    <property type="match status" value="1"/>
</dbReference>
<keyword evidence="3" id="KW-0378">Hydrolase</keyword>
<name>A7GXD1_CAMC5</name>
<dbReference type="InterPro" id="IPR015422">
    <property type="entry name" value="PyrdxlP-dep_Trfase_small"/>
</dbReference>
<dbReference type="RefSeq" id="WP_041743232.1">
    <property type="nucleotide sequence ID" value="NC_009715.2"/>
</dbReference>
<organism evidence="3 4">
    <name type="scientific">Campylobacter curvus (strain 525.92)</name>
    <dbReference type="NCBI Taxonomy" id="360105"/>
    <lineage>
        <taxon>Bacteria</taxon>
        <taxon>Pseudomonadati</taxon>
        <taxon>Campylobacterota</taxon>
        <taxon>Epsilonproteobacteria</taxon>
        <taxon>Campylobacterales</taxon>
        <taxon>Campylobacteraceae</taxon>
        <taxon>Campylobacter</taxon>
    </lineage>
</organism>
<dbReference type="Gene3D" id="3.90.1150.10">
    <property type="entry name" value="Aspartate Aminotransferase, domain 1"/>
    <property type="match status" value="1"/>
</dbReference>
<dbReference type="Gene3D" id="3.40.640.10">
    <property type="entry name" value="Type I PLP-dependent aspartate aminotransferase-like (Major domain)"/>
    <property type="match status" value="1"/>
</dbReference>
<dbReference type="GO" id="GO:0016787">
    <property type="term" value="F:hydrolase activity"/>
    <property type="evidence" value="ECO:0007669"/>
    <property type="project" value="UniProtKB-KW"/>
</dbReference>
<gene>
    <name evidence="3" type="primary">csdA</name>
    <name evidence="3" type="ORF">CCV52592_0499</name>
</gene>
<dbReference type="PANTHER" id="PTHR43586:SF8">
    <property type="entry name" value="CYSTEINE DESULFURASE 1, CHLOROPLASTIC"/>
    <property type="match status" value="1"/>
</dbReference>
<evidence type="ECO:0000256" key="1">
    <source>
        <dbReference type="ARBA" id="ARBA00022898"/>
    </source>
</evidence>
<accession>A7GXD1</accession>
<dbReference type="STRING" id="360105.CCV52592_0499"/>
<dbReference type="SUPFAM" id="SSF53383">
    <property type="entry name" value="PLP-dependent transferases"/>
    <property type="match status" value="1"/>
</dbReference>
<dbReference type="EMBL" id="CP000767">
    <property type="protein sequence ID" value="EAU00746.2"/>
    <property type="molecule type" value="Genomic_DNA"/>
</dbReference>
<dbReference type="InterPro" id="IPR015424">
    <property type="entry name" value="PyrdxlP-dep_Trfase"/>
</dbReference>
<evidence type="ECO:0000313" key="3">
    <source>
        <dbReference type="EMBL" id="EAU00746.2"/>
    </source>
</evidence>
<keyword evidence="4" id="KW-1185">Reference proteome</keyword>
<dbReference type="InterPro" id="IPR015421">
    <property type="entry name" value="PyrdxlP-dep_Trfase_major"/>
</dbReference>
<evidence type="ECO:0000313" key="4">
    <source>
        <dbReference type="Proteomes" id="UP000006380"/>
    </source>
</evidence>
<keyword evidence="1" id="KW-0663">Pyridoxal phosphate</keyword>
<dbReference type="Pfam" id="PF00266">
    <property type="entry name" value="Aminotran_5"/>
    <property type="match status" value="1"/>
</dbReference>
<proteinExistence type="predicted"/>
<evidence type="ECO:0000259" key="2">
    <source>
        <dbReference type="Pfam" id="PF00266"/>
    </source>
</evidence>
<dbReference type="EC" id="3.13.1.-" evidence="3"/>
<sequence>MVNLEHIRKNIILKNGVHYFDYTASGLAYKDIEEQMLQVLKTYANTHSDSSSNAMKTQNLYEGARAQIKALLGLDDRFYLFPCGFGSSAAIKKFQEIMGLYIPPKTRKRYDVRKNANSPLVILGPYEHHSNEVSFREALCDVARIRLDKNAGVDLEHLEQILKINAGREIIASFSVASNVTGIITEYKKIYTMVKAHGGIVALDAASFSAYGNVDCDYFDALFLSPHKLLGGVGSCGLLALKKILADGEEPTFAAGGTVSYVSRNSHVFVKDTEQLEQGGTPPITQLIRASLAYGLRNEIGFSAICENEDELGRYFEKRLNEIPQVINYCPRELKRLPIFAFNVKGVSPYDFASILSNDFGIQTRAGCACAGPYGHELLGLKDDAPLAAKPGWVRVSLHYTHTFDDIDYLISAIKKGIERYGILAANDRARLPSEQEPGGCI</sequence>